<dbReference type="PANTHER" id="PTHR46910:SF1">
    <property type="entry name" value="MISCELLANEOUS ZN(II)2CYS6 TRANSCRIPTION FACTOR (EUROFUNG)-RELATED"/>
    <property type="match status" value="1"/>
</dbReference>
<feature type="domain" description="Zn(2)-C6 fungal-type" evidence="5">
    <location>
        <begin position="134"/>
        <end position="165"/>
    </location>
</feature>
<feature type="compositionally biased region" description="Basic and acidic residues" evidence="4">
    <location>
        <begin position="1"/>
        <end position="14"/>
    </location>
</feature>
<evidence type="ECO:0000313" key="7">
    <source>
        <dbReference type="Proteomes" id="UP001562354"/>
    </source>
</evidence>
<evidence type="ECO:0000256" key="3">
    <source>
        <dbReference type="SAM" id="Coils"/>
    </source>
</evidence>
<keyword evidence="7" id="KW-1185">Reference proteome</keyword>
<feature type="compositionally biased region" description="Low complexity" evidence="4">
    <location>
        <begin position="771"/>
        <end position="785"/>
    </location>
</feature>
<dbReference type="InterPro" id="IPR001138">
    <property type="entry name" value="Zn2Cys6_DnaBD"/>
</dbReference>
<proteinExistence type="predicted"/>
<dbReference type="PROSITE" id="PS50048">
    <property type="entry name" value="ZN2_CY6_FUNGAL_2"/>
    <property type="match status" value="1"/>
</dbReference>
<dbReference type="CDD" id="cd12148">
    <property type="entry name" value="fungal_TF_MHR"/>
    <property type="match status" value="1"/>
</dbReference>
<dbReference type="PANTHER" id="PTHR46910">
    <property type="entry name" value="TRANSCRIPTION FACTOR PDR1"/>
    <property type="match status" value="1"/>
</dbReference>
<keyword evidence="1" id="KW-0479">Metal-binding</keyword>
<dbReference type="Proteomes" id="UP001562354">
    <property type="component" value="Unassembled WGS sequence"/>
</dbReference>
<keyword evidence="2" id="KW-0539">Nucleus</keyword>
<evidence type="ECO:0000259" key="5">
    <source>
        <dbReference type="PROSITE" id="PS50048"/>
    </source>
</evidence>
<evidence type="ECO:0000256" key="2">
    <source>
        <dbReference type="ARBA" id="ARBA00023242"/>
    </source>
</evidence>
<comment type="caution">
    <text evidence="6">The sequence shown here is derived from an EMBL/GenBank/DDBJ whole genome shotgun (WGS) entry which is preliminary data.</text>
</comment>
<feature type="region of interest" description="Disordered" evidence="4">
    <location>
        <begin position="763"/>
        <end position="881"/>
    </location>
</feature>
<dbReference type="GeneID" id="95976837"/>
<keyword evidence="3" id="KW-0175">Coiled coil</keyword>
<sequence>MVTDEVKPPSRQQHEGYPTHSPYGGGPGYSPNGSHHSSVHPSPMAYAMPGPSHMQVTSAPPGPPTMAMSGTLPPPAYPPGYGMPMGSNPGPMNMAEPMMMHDPMMGPQLSPRHPSVAMLSAHKRAYRQRRKDPSCDACRERKVKCDATDTSSCTECSSRSVKCQFTKDTNRRMSSMKHAQDLERQLDDSRQEIKQLRNMLQEQGGPANVPQAAPAASIGVPEVAPTRERSHRNPVMSNFDDVRANLRTFSKGIFQPPQPYGRPVIQLLCTDSSTPLPPKALADRLVHQYRTVLHHLAPMLHWPTFHQEYERLYQRGTFQGLRQIWKALFFAVMACGSLITDPHGASPSNADQDIMKYCVIAKNCTKTVDDDPSVDHVRTCLLLSVCFMDLNRKSASWFWLSCAVRFAQFLGLHREQGQYLELEAEMQKRVWWSTYNWDKILSLELGQPPIIDDADVEVSEPIPVDDAHIGPNGLIPSAGHTMPNALIAFVPVVRIICGLKKTLRSRTITAATLDAYDEHFRAIMNSWPDPYPIHSSAPLDPALFSATFLLQIARFHLYRHNSSPACRHAERQNALYRCLSVSKDTAAYLQRSMQTFPVPRSQSAGPAPEWTARMANSSPFFVITHFWRCALISSFWADYQTAITCATAMASVGKNSSFNGPCGRYLEFFLERLIERFQTGRGSPEALEADEEMLCYVSGDMQGSREYAWAWTGSEPSQRMSLVSTVQAEPLLEPSDPSTPSAPQEPEWNNWQRVLEMLNHLHQEHQHRKSQAVAPQQPQQPQYQVPMPPQYAQPPPPQQQQQQQQQQHQQQQHPQQQHHQQQQQQAAPATAYYPPQQRPQTPLGAPMPHHAPSNGPSPGPSDTRPAATTTSSRMNIKDLMH</sequence>
<evidence type="ECO:0000313" key="6">
    <source>
        <dbReference type="EMBL" id="KAL1302792.1"/>
    </source>
</evidence>
<dbReference type="PROSITE" id="PS00463">
    <property type="entry name" value="ZN2_CY6_FUNGAL_1"/>
    <property type="match status" value="1"/>
</dbReference>
<evidence type="ECO:0000256" key="4">
    <source>
        <dbReference type="SAM" id="MobiDB-lite"/>
    </source>
</evidence>
<reference evidence="6 7" key="1">
    <citation type="submission" date="2024-07" db="EMBL/GenBank/DDBJ databases">
        <title>Draft sequence of the Neodothiora populina.</title>
        <authorList>
            <person name="Drown D.D."/>
            <person name="Schuette U.S."/>
            <person name="Buechlein A.B."/>
            <person name="Rusch D.R."/>
            <person name="Winton L.W."/>
            <person name="Adams G.A."/>
        </authorList>
    </citation>
    <scope>NUCLEOTIDE SEQUENCE [LARGE SCALE GENOMIC DNA]</scope>
    <source>
        <strain evidence="6 7">CPC 39397</strain>
    </source>
</reference>
<dbReference type="Gene3D" id="4.10.240.10">
    <property type="entry name" value="Zn(2)-C6 fungal-type DNA-binding domain"/>
    <property type="match status" value="1"/>
</dbReference>
<name>A0ABR3P9F3_9PEZI</name>
<dbReference type="Pfam" id="PF04082">
    <property type="entry name" value="Fungal_trans"/>
    <property type="match status" value="1"/>
</dbReference>
<feature type="compositionally biased region" description="Low complexity" evidence="4">
    <location>
        <begin position="799"/>
        <end position="842"/>
    </location>
</feature>
<evidence type="ECO:0000256" key="1">
    <source>
        <dbReference type="ARBA" id="ARBA00022723"/>
    </source>
</evidence>
<dbReference type="CDD" id="cd00067">
    <property type="entry name" value="GAL4"/>
    <property type="match status" value="1"/>
</dbReference>
<dbReference type="SUPFAM" id="SSF57701">
    <property type="entry name" value="Zn2/Cys6 DNA-binding domain"/>
    <property type="match status" value="1"/>
</dbReference>
<feature type="coiled-coil region" evidence="3">
    <location>
        <begin position="172"/>
        <end position="199"/>
    </location>
</feature>
<dbReference type="InterPro" id="IPR050987">
    <property type="entry name" value="AtrR-like"/>
</dbReference>
<dbReference type="InterPro" id="IPR007219">
    <property type="entry name" value="XnlR_reg_dom"/>
</dbReference>
<gene>
    <name evidence="6" type="ORF">AAFC00_003135</name>
</gene>
<dbReference type="EMBL" id="JBFMKM010000012">
    <property type="protein sequence ID" value="KAL1302792.1"/>
    <property type="molecule type" value="Genomic_DNA"/>
</dbReference>
<accession>A0ABR3P9F3</accession>
<dbReference type="RefSeq" id="XP_069199068.1">
    <property type="nucleotide sequence ID" value="XM_069342565.1"/>
</dbReference>
<dbReference type="SMART" id="SM00906">
    <property type="entry name" value="Fungal_trans"/>
    <property type="match status" value="1"/>
</dbReference>
<organism evidence="6 7">
    <name type="scientific">Neodothiora populina</name>
    <dbReference type="NCBI Taxonomy" id="2781224"/>
    <lineage>
        <taxon>Eukaryota</taxon>
        <taxon>Fungi</taxon>
        <taxon>Dikarya</taxon>
        <taxon>Ascomycota</taxon>
        <taxon>Pezizomycotina</taxon>
        <taxon>Dothideomycetes</taxon>
        <taxon>Dothideomycetidae</taxon>
        <taxon>Dothideales</taxon>
        <taxon>Dothioraceae</taxon>
        <taxon>Neodothiora</taxon>
    </lineage>
</organism>
<feature type="compositionally biased region" description="Pro residues" evidence="4">
    <location>
        <begin position="786"/>
        <end position="798"/>
    </location>
</feature>
<dbReference type="Pfam" id="PF00172">
    <property type="entry name" value="Zn_clus"/>
    <property type="match status" value="1"/>
</dbReference>
<protein>
    <recommendedName>
        <fullName evidence="5">Zn(2)-C6 fungal-type domain-containing protein</fullName>
    </recommendedName>
</protein>
<dbReference type="InterPro" id="IPR036864">
    <property type="entry name" value="Zn2-C6_fun-type_DNA-bd_sf"/>
</dbReference>
<feature type="region of interest" description="Disordered" evidence="4">
    <location>
        <begin position="1"/>
        <end position="71"/>
    </location>
</feature>
<dbReference type="SMART" id="SM00066">
    <property type="entry name" value="GAL4"/>
    <property type="match status" value="1"/>
</dbReference>